<dbReference type="AlphaFoldDB" id="A0A8J2JJE5"/>
<evidence type="ECO:0000313" key="1">
    <source>
        <dbReference type="EMBL" id="CAG7718265.1"/>
    </source>
</evidence>
<dbReference type="OrthoDB" id="6267411at2759"/>
<protein>
    <submittedName>
        <fullName evidence="1">Uncharacterized protein</fullName>
    </submittedName>
</protein>
<evidence type="ECO:0000313" key="2">
    <source>
        <dbReference type="Proteomes" id="UP000708208"/>
    </source>
</evidence>
<proteinExistence type="predicted"/>
<dbReference type="Proteomes" id="UP000708208">
    <property type="component" value="Unassembled WGS sequence"/>
</dbReference>
<feature type="non-terminal residue" evidence="1">
    <location>
        <position position="1"/>
    </location>
</feature>
<accession>A0A8J2JJE5</accession>
<gene>
    <name evidence="1" type="ORF">AFUS01_LOCUS7669</name>
</gene>
<dbReference type="EMBL" id="CAJVCH010052090">
    <property type="protein sequence ID" value="CAG7718265.1"/>
    <property type="molecule type" value="Genomic_DNA"/>
</dbReference>
<organism evidence="1 2">
    <name type="scientific">Allacma fusca</name>
    <dbReference type="NCBI Taxonomy" id="39272"/>
    <lineage>
        <taxon>Eukaryota</taxon>
        <taxon>Metazoa</taxon>
        <taxon>Ecdysozoa</taxon>
        <taxon>Arthropoda</taxon>
        <taxon>Hexapoda</taxon>
        <taxon>Collembola</taxon>
        <taxon>Symphypleona</taxon>
        <taxon>Sminthuridae</taxon>
        <taxon>Allacma</taxon>
    </lineage>
</organism>
<sequence>MVKMGNRHLAFINPHEVYLVGAPSDMTEDDIKRDYPS</sequence>
<keyword evidence="2" id="KW-1185">Reference proteome</keyword>
<reference evidence="1" key="1">
    <citation type="submission" date="2021-06" db="EMBL/GenBank/DDBJ databases">
        <authorList>
            <person name="Hodson N. C."/>
            <person name="Mongue J. A."/>
            <person name="Jaron S. K."/>
        </authorList>
    </citation>
    <scope>NUCLEOTIDE SEQUENCE</scope>
</reference>
<name>A0A8J2JJE5_9HEXA</name>
<comment type="caution">
    <text evidence="1">The sequence shown here is derived from an EMBL/GenBank/DDBJ whole genome shotgun (WGS) entry which is preliminary data.</text>
</comment>